<feature type="region of interest" description="Disordered" evidence="1">
    <location>
        <begin position="70"/>
        <end position="94"/>
    </location>
</feature>
<gene>
    <name evidence="2" type="ORF">EVAR_69115_1</name>
</gene>
<reference evidence="2 3" key="1">
    <citation type="journal article" date="2019" name="Commun. Biol.">
        <title>The bagworm genome reveals a unique fibroin gene that provides high tensile strength.</title>
        <authorList>
            <person name="Kono N."/>
            <person name="Nakamura H."/>
            <person name="Ohtoshi R."/>
            <person name="Tomita M."/>
            <person name="Numata K."/>
            <person name="Arakawa K."/>
        </authorList>
    </citation>
    <scope>NUCLEOTIDE SEQUENCE [LARGE SCALE GENOMIC DNA]</scope>
</reference>
<organism evidence="2 3">
    <name type="scientific">Eumeta variegata</name>
    <name type="common">Bagworm moth</name>
    <name type="synonym">Eumeta japonica</name>
    <dbReference type="NCBI Taxonomy" id="151549"/>
    <lineage>
        <taxon>Eukaryota</taxon>
        <taxon>Metazoa</taxon>
        <taxon>Ecdysozoa</taxon>
        <taxon>Arthropoda</taxon>
        <taxon>Hexapoda</taxon>
        <taxon>Insecta</taxon>
        <taxon>Pterygota</taxon>
        <taxon>Neoptera</taxon>
        <taxon>Endopterygota</taxon>
        <taxon>Lepidoptera</taxon>
        <taxon>Glossata</taxon>
        <taxon>Ditrysia</taxon>
        <taxon>Tineoidea</taxon>
        <taxon>Psychidae</taxon>
        <taxon>Oiketicinae</taxon>
        <taxon>Eumeta</taxon>
    </lineage>
</organism>
<evidence type="ECO:0000256" key="1">
    <source>
        <dbReference type="SAM" id="MobiDB-lite"/>
    </source>
</evidence>
<evidence type="ECO:0000313" key="2">
    <source>
        <dbReference type="EMBL" id="GBP07669.1"/>
    </source>
</evidence>
<sequence length="94" mass="10803">MRRFNSPRPFFLLPRVSILYHCDAFVANFIATEFPESESKAEPTLRLTSIDKKDEEINYTPMMVELPALTTSESHSQQRTEQRLSGQPVVEMGL</sequence>
<protein>
    <submittedName>
        <fullName evidence="2">Uncharacterized protein</fullName>
    </submittedName>
</protein>
<dbReference type="EMBL" id="BGZK01004222">
    <property type="protein sequence ID" value="GBP07669.1"/>
    <property type="molecule type" value="Genomic_DNA"/>
</dbReference>
<comment type="caution">
    <text evidence="2">The sequence shown here is derived from an EMBL/GenBank/DDBJ whole genome shotgun (WGS) entry which is preliminary data.</text>
</comment>
<name>A0A4C1SZP3_EUMVA</name>
<evidence type="ECO:0000313" key="3">
    <source>
        <dbReference type="Proteomes" id="UP000299102"/>
    </source>
</evidence>
<dbReference type="AlphaFoldDB" id="A0A4C1SZP3"/>
<accession>A0A4C1SZP3</accession>
<keyword evidence="3" id="KW-1185">Reference proteome</keyword>
<dbReference type="Proteomes" id="UP000299102">
    <property type="component" value="Unassembled WGS sequence"/>
</dbReference>
<proteinExistence type="predicted"/>